<name>A0A2T4JDK2_FUSBL</name>
<organism evidence="1 2">
    <name type="scientific">Fuscovulum blasticum DSM 2131</name>
    <dbReference type="NCBI Taxonomy" id="1188250"/>
    <lineage>
        <taxon>Bacteria</taxon>
        <taxon>Pseudomonadati</taxon>
        <taxon>Pseudomonadota</taxon>
        <taxon>Alphaproteobacteria</taxon>
        <taxon>Rhodobacterales</taxon>
        <taxon>Paracoccaceae</taxon>
        <taxon>Pseudogemmobacter</taxon>
    </lineage>
</organism>
<dbReference type="Proteomes" id="UP000241362">
    <property type="component" value="Unassembled WGS sequence"/>
</dbReference>
<protein>
    <recommendedName>
        <fullName evidence="3">Phage tail protein</fullName>
    </recommendedName>
</protein>
<accession>A0A2T4JDK2</accession>
<dbReference type="AlphaFoldDB" id="A0A2T4JDK2"/>
<dbReference type="EMBL" id="PZKE01000002">
    <property type="protein sequence ID" value="PTE15913.1"/>
    <property type="molecule type" value="Genomic_DNA"/>
</dbReference>
<reference evidence="1 2" key="1">
    <citation type="submission" date="2018-03" db="EMBL/GenBank/DDBJ databases">
        <title>Rhodobacter blasticus.</title>
        <authorList>
            <person name="Meyer T.E."/>
            <person name="Miller S."/>
            <person name="Lodha T."/>
            <person name="Gandham S."/>
            <person name="Chintalapati S."/>
            <person name="Chintalapati V.R."/>
        </authorList>
    </citation>
    <scope>NUCLEOTIDE SEQUENCE [LARGE SCALE GENOMIC DNA]</scope>
    <source>
        <strain evidence="1 2">DSM 2131</strain>
    </source>
</reference>
<evidence type="ECO:0008006" key="3">
    <source>
        <dbReference type="Google" id="ProtNLM"/>
    </source>
</evidence>
<proteinExistence type="predicted"/>
<dbReference type="RefSeq" id="WP_107671921.1">
    <property type="nucleotide sequence ID" value="NZ_PZKE01000002.1"/>
</dbReference>
<sequence length="148" mass="15501">MFYSPTTRGFYAAEIHGGTMPEDAVEISEAEYSALLSGQAAGKQITPGAGGHPKLTDPPVPTAAEQLAAWRKTAVVSRMQARSILHLKGHLPTVTAAIAAADPLVQIAWADAQQFERSSAAIAAMAAALGMTDEQVDELFRLAATIKA</sequence>
<evidence type="ECO:0000313" key="2">
    <source>
        <dbReference type="Proteomes" id="UP000241362"/>
    </source>
</evidence>
<comment type="caution">
    <text evidence="1">The sequence shown here is derived from an EMBL/GenBank/DDBJ whole genome shotgun (WGS) entry which is preliminary data.</text>
</comment>
<evidence type="ECO:0000313" key="1">
    <source>
        <dbReference type="EMBL" id="PTE15913.1"/>
    </source>
</evidence>
<keyword evidence="2" id="KW-1185">Reference proteome</keyword>
<gene>
    <name evidence="1" type="ORF">C5F44_02420</name>
</gene>